<dbReference type="InterPro" id="IPR036770">
    <property type="entry name" value="Ankyrin_rpt-contain_sf"/>
</dbReference>
<dbReference type="InterPro" id="IPR027417">
    <property type="entry name" value="P-loop_NTPase"/>
</dbReference>
<name>A0A9P4NE22_9PEZI</name>
<feature type="compositionally biased region" description="Polar residues" evidence="2">
    <location>
        <begin position="44"/>
        <end position="54"/>
    </location>
</feature>
<evidence type="ECO:0000259" key="3">
    <source>
        <dbReference type="PROSITE" id="PS50837"/>
    </source>
</evidence>
<feature type="domain" description="NACHT" evidence="3">
    <location>
        <begin position="353"/>
        <end position="509"/>
    </location>
</feature>
<dbReference type="InterPro" id="IPR007111">
    <property type="entry name" value="NACHT_NTPase"/>
</dbReference>
<dbReference type="Gene3D" id="3.40.50.300">
    <property type="entry name" value="P-loop containing nucleotide triphosphate hydrolases"/>
    <property type="match status" value="1"/>
</dbReference>
<evidence type="ECO:0000313" key="4">
    <source>
        <dbReference type="EMBL" id="KAF2416555.1"/>
    </source>
</evidence>
<dbReference type="OrthoDB" id="62952at2759"/>
<dbReference type="EMBL" id="MU007155">
    <property type="protein sequence ID" value="KAF2416555.1"/>
    <property type="molecule type" value="Genomic_DNA"/>
</dbReference>
<sequence>MVNPSSTQEGSFGCGLSVRLNRLRRRFQHGSDGSDSHPPARLATNPNMMNDISTLQTPDSAHTFTSLRASGPQQGLTSQSIPENNISSAVTSSDLWSAAYREAVENLSNDIDVAILLGSNAAQLFVELEEIDKEATQESAFIRGVAYLRSIQIPLERFKLALDVASPLSSFDPTAATVFGVVKSVTAIAISFATADLEFARQIGEMLEQISYIDDCDTLGQKTNNTDIHKALVLVYQKILEFYSVAHEILTKRGRKLVMKMVLETDRLPTIIQDFLKLAETLRKFIEKATWEIVEDIKTMLYDREIAKWLDSGRLNLQSQYHARLQDLRSNEACEFLLLHPGFRDWYCAPDSKQLVILGDMGCGKSVAMAFLVDELCRRNEHELPRPKLCYYYCRGDGNDQSVDILSALILALLEQLSGLKKTFYEWYKENQAAGVIAPARSTTKLEKFLGNVFETLNRPLFILIDGLDECDRLARKSLLKILRSLAQRTPRLKMILSSRPEEEIMEQLNETLRIDMKSDAYRDSLIVEHTIREQLSYLSTDVQALVMETLSRSAQGSAIWTKMIVALIQIRKIRAPAPMRLFLQDLPLPEQLSKLYITILSRNCSNDPENEVLATLALQLLAVACRPLSIQELAWAVALAAAHRDVTSVAALSELVDSHRVVNLIYPFVVRIDFMDPRKRQVRLVHQSVRDFVMHELSCAQGPESSAALPKVTNPEALISEVCIRYLLLDEIGTFNLFSDEQVAIHELPQDVDLFNDRESFEYDRHCTWEAWEENMIRYDPTERGFGEFFVYASNYWLSHFGNTEGTPLPRLVDIESLCQAGSIRLCNWTDQNCRSDCAIKARFEFDGLLYDPLSMTSLYGSDAFLREMLVTSKFEGDMYLPSSAIRAADQILLWGDLSRLRMLFMDSKLGPQLRDLEFFRLVIRRWSEFGVRHDNWGIAFDLLQYVLDALIQEQWGNELLTVAAGAGCVPIIQHLINRAQDTPGLKDELLRQPHPIVEAILANHVAVVEYILRVEGFKSHIHYRNAEDENVLHLASSACSPAMLRLLVPLLGKELYETDRCGDTALMRTIKGSSDSQDRYEAARILASHANRSGTDFDVARQVNALLLAVQIGDTEMCRLLVCDGQIDPYSVLTHNSAGQLVLRSQPSMNEEIILQLLRSYAGGA</sequence>
<evidence type="ECO:0000256" key="2">
    <source>
        <dbReference type="SAM" id="MobiDB-lite"/>
    </source>
</evidence>
<evidence type="ECO:0000256" key="1">
    <source>
        <dbReference type="ARBA" id="ARBA00022737"/>
    </source>
</evidence>
<protein>
    <recommendedName>
        <fullName evidence="3">NACHT domain-containing protein</fullName>
    </recommendedName>
</protein>
<dbReference type="Proteomes" id="UP000800235">
    <property type="component" value="Unassembled WGS sequence"/>
</dbReference>
<gene>
    <name evidence="4" type="ORF">EJ08DRAFT_99133</name>
</gene>
<dbReference type="InterPro" id="IPR056884">
    <property type="entry name" value="NPHP3-like_N"/>
</dbReference>
<proteinExistence type="predicted"/>
<dbReference type="PANTHER" id="PTHR10039:SF10">
    <property type="entry name" value="NACHT DOMAIN-CONTAINING PROTEIN"/>
    <property type="match status" value="1"/>
</dbReference>
<keyword evidence="1" id="KW-0677">Repeat</keyword>
<comment type="caution">
    <text evidence="4">The sequence shown here is derived from an EMBL/GenBank/DDBJ whole genome shotgun (WGS) entry which is preliminary data.</text>
</comment>
<organism evidence="4 5">
    <name type="scientific">Tothia fuscella</name>
    <dbReference type="NCBI Taxonomy" id="1048955"/>
    <lineage>
        <taxon>Eukaryota</taxon>
        <taxon>Fungi</taxon>
        <taxon>Dikarya</taxon>
        <taxon>Ascomycota</taxon>
        <taxon>Pezizomycotina</taxon>
        <taxon>Dothideomycetes</taxon>
        <taxon>Pleosporomycetidae</taxon>
        <taxon>Venturiales</taxon>
        <taxon>Cylindrosympodiaceae</taxon>
        <taxon>Tothia</taxon>
    </lineage>
</organism>
<dbReference type="PANTHER" id="PTHR10039">
    <property type="entry name" value="AMELOGENIN"/>
    <property type="match status" value="1"/>
</dbReference>
<dbReference type="SUPFAM" id="SSF48403">
    <property type="entry name" value="Ankyrin repeat"/>
    <property type="match status" value="1"/>
</dbReference>
<keyword evidence="5" id="KW-1185">Reference proteome</keyword>
<dbReference type="AlphaFoldDB" id="A0A9P4NE22"/>
<dbReference type="SUPFAM" id="SSF52540">
    <property type="entry name" value="P-loop containing nucleoside triphosphate hydrolases"/>
    <property type="match status" value="1"/>
</dbReference>
<accession>A0A9P4NE22</accession>
<feature type="region of interest" description="Disordered" evidence="2">
    <location>
        <begin position="28"/>
        <end position="54"/>
    </location>
</feature>
<evidence type="ECO:0000313" key="5">
    <source>
        <dbReference type="Proteomes" id="UP000800235"/>
    </source>
</evidence>
<dbReference type="Pfam" id="PF24883">
    <property type="entry name" value="NPHP3_N"/>
    <property type="match status" value="1"/>
</dbReference>
<dbReference type="PROSITE" id="PS50837">
    <property type="entry name" value="NACHT"/>
    <property type="match status" value="1"/>
</dbReference>
<reference evidence="4" key="1">
    <citation type="journal article" date="2020" name="Stud. Mycol.">
        <title>101 Dothideomycetes genomes: a test case for predicting lifestyles and emergence of pathogens.</title>
        <authorList>
            <person name="Haridas S."/>
            <person name="Albert R."/>
            <person name="Binder M."/>
            <person name="Bloem J."/>
            <person name="Labutti K."/>
            <person name="Salamov A."/>
            <person name="Andreopoulos B."/>
            <person name="Baker S."/>
            <person name="Barry K."/>
            <person name="Bills G."/>
            <person name="Bluhm B."/>
            <person name="Cannon C."/>
            <person name="Castanera R."/>
            <person name="Culley D."/>
            <person name="Daum C."/>
            <person name="Ezra D."/>
            <person name="Gonzalez J."/>
            <person name="Henrissat B."/>
            <person name="Kuo A."/>
            <person name="Liang C."/>
            <person name="Lipzen A."/>
            <person name="Lutzoni F."/>
            <person name="Magnuson J."/>
            <person name="Mondo S."/>
            <person name="Nolan M."/>
            <person name="Ohm R."/>
            <person name="Pangilinan J."/>
            <person name="Park H.-J."/>
            <person name="Ramirez L."/>
            <person name="Alfaro M."/>
            <person name="Sun H."/>
            <person name="Tritt A."/>
            <person name="Yoshinaga Y."/>
            <person name="Zwiers L.-H."/>
            <person name="Turgeon B."/>
            <person name="Goodwin S."/>
            <person name="Spatafora J."/>
            <person name="Crous P."/>
            <person name="Grigoriev I."/>
        </authorList>
    </citation>
    <scope>NUCLEOTIDE SEQUENCE</scope>
    <source>
        <strain evidence="4">CBS 130266</strain>
    </source>
</reference>
<dbReference type="Gene3D" id="1.25.40.20">
    <property type="entry name" value="Ankyrin repeat-containing domain"/>
    <property type="match status" value="1"/>
</dbReference>